<dbReference type="EMBL" id="OFSP01000021">
    <property type="protein sequence ID" value="SOY53072.1"/>
    <property type="molecule type" value="Genomic_DNA"/>
</dbReference>
<organism evidence="2">
    <name type="scientific">Cupriavidus taiwanensis</name>
    <dbReference type="NCBI Taxonomy" id="164546"/>
    <lineage>
        <taxon>Bacteria</taxon>
        <taxon>Pseudomonadati</taxon>
        <taxon>Pseudomonadota</taxon>
        <taxon>Betaproteobacteria</taxon>
        <taxon>Burkholderiales</taxon>
        <taxon>Burkholderiaceae</taxon>
        <taxon>Cupriavidus</taxon>
    </lineage>
</organism>
<gene>
    <name evidence="2" type="ORF">CBM2589_B280030</name>
</gene>
<dbReference type="Proteomes" id="UP000256297">
    <property type="component" value="Chromosome CBM2589_b"/>
</dbReference>
<dbReference type="AlphaFoldDB" id="A0A375BTJ4"/>
<feature type="region of interest" description="Disordered" evidence="1">
    <location>
        <begin position="1"/>
        <end position="74"/>
    </location>
</feature>
<name>A0A375BTJ4_9BURK</name>
<reference evidence="2" key="1">
    <citation type="submission" date="2018-01" db="EMBL/GenBank/DDBJ databases">
        <authorList>
            <person name="Clerissi C."/>
        </authorList>
    </citation>
    <scope>NUCLEOTIDE SEQUENCE</scope>
    <source>
        <strain evidence="2">Cupriavidus taiwanensis STM 3521</strain>
    </source>
</reference>
<protein>
    <submittedName>
        <fullName evidence="2">Sulfite oxidation cytochrome c-551</fullName>
    </submittedName>
</protein>
<proteinExistence type="predicted"/>
<accession>A0A375BTJ4</accession>
<comment type="caution">
    <text evidence="2">The sequence shown here is derived from an EMBL/GenBank/DDBJ whole genome shotgun (WGS) entry which is preliminary data.</text>
</comment>
<evidence type="ECO:0000256" key="1">
    <source>
        <dbReference type="SAM" id="MobiDB-lite"/>
    </source>
</evidence>
<evidence type="ECO:0000313" key="2">
    <source>
        <dbReference type="EMBL" id="SOY53072.1"/>
    </source>
</evidence>
<sequence length="218" mass="21970">MAGRAGALAQPRRHGGGGRRAGPDRRRCGRHGRHERGGLWADPGRGVVLGQRQYRQQEDRPRGPARAGNLGRAGADRAVRAAVAVVRGPGAHRAERDAGVGHGGVRGGIPGVRGHRVRLHHVGPAADALSGQPGGAADAAGAGGGAGVGARAAGRGPVRVAVDRRGDSDGGAAGQRVRPALVGGQGAGAPLSPGQGGQHVVLHPWVNTICAFTHIRIY</sequence>